<evidence type="ECO:0000313" key="11">
    <source>
        <dbReference type="Proteomes" id="UP001399917"/>
    </source>
</evidence>
<dbReference type="InterPro" id="IPR011527">
    <property type="entry name" value="ABC1_TM_dom"/>
</dbReference>
<evidence type="ECO:0000256" key="4">
    <source>
        <dbReference type="ARBA" id="ARBA00022840"/>
    </source>
</evidence>
<evidence type="ECO:0000313" key="10">
    <source>
        <dbReference type="EMBL" id="GAA3860321.1"/>
    </source>
</evidence>
<dbReference type="Pfam" id="PF00664">
    <property type="entry name" value="ABC_membrane"/>
    <property type="match status" value="1"/>
</dbReference>
<dbReference type="Gene3D" id="1.20.1560.10">
    <property type="entry name" value="ABC transporter type 1, transmembrane domain"/>
    <property type="match status" value="1"/>
</dbReference>
<dbReference type="PROSITE" id="PS00211">
    <property type="entry name" value="ABC_TRANSPORTER_1"/>
    <property type="match status" value="1"/>
</dbReference>
<feature type="transmembrane region" description="Helical" evidence="7">
    <location>
        <begin position="31"/>
        <end position="55"/>
    </location>
</feature>
<keyword evidence="3" id="KW-0547">Nucleotide-binding</keyword>
<feature type="domain" description="ABC transmembrane type-1" evidence="9">
    <location>
        <begin position="36"/>
        <end position="311"/>
    </location>
</feature>
<evidence type="ECO:0000256" key="3">
    <source>
        <dbReference type="ARBA" id="ARBA00022741"/>
    </source>
</evidence>
<evidence type="ECO:0000256" key="2">
    <source>
        <dbReference type="ARBA" id="ARBA00022692"/>
    </source>
</evidence>
<keyword evidence="2 7" id="KW-0812">Transmembrane</keyword>
<evidence type="ECO:0000256" key="7">
    <source>
        <dbReference type="SAM" id="Phobius"/>
    </source>
</evidence>
<dbReference type="InterPro" id="IPR003593">
    <property type="entry name" value="AAA+_ATPase"/>
</dbReference>
<keyword evidence="11" id="KW-1185">Reference proteome</keyword>
<evidence type="ECO:0000256" key="6">
    <source>
        <dbReference type="ARBA" id="ARBA00023136"/>
    </source>
</evidence>
<evidence type="ECO:0000259" key="8">
    <source>
        <dbReference type="PROSITE" id="PS50893"/>
    </source>
</evidence>
<dbReference type="InterPro" id="IPR039421">
    <property type="entry name" value="Type_1_exporter"/>
</dbReference>
<feature type="transmembrane region" description="Helical" evidence="7">
    <location>
        <begin position="167"/>
        <end position="185"/>
    </location>
</feature>
<dbReference type="Pfam" id="PF00005">
    <property type="entry name" value="ABC_tran"/>
    <property type="match status" value="1"/>
</dbReference>
<proteinExistence type="predicted"/>
<keyword evidence="4" id="KW-0067">ATP-binding</keyword>
<dbReference type="Gene3D" id="3.40.50.300">
    <property type="entry name" value="P-loop containing nucleotide triphosphate hydrolases"/>
    <property type="match status" value="1"/>
</dbReference>
<feature type="domain" description="ABC transporter" evidence="8">
    <location>
        <begin position="342"/>
        <end position="578"/>
    </location>
</feature>
<evidence type="ECO:0000259" key="9">
    <source>
        <dbReference type="PROSITE" id="PS50929"/>
    </source>
</evidence>
<feature type="transmembrane region" description="Helical" evidence="7">
    <location>
        <begin position="139"/>
        <end position="161"/>
    </location>
</feature>
<dbReference type="InterPro" id="IPR036640">
    <property type="entry name" value="ABC1_TM_sf"/>
</dbReference>
<dbReference type="PROSITE" id="PS50929">
    <property type="entry name" value="ABC_TM1F"/>
    <property type="match status" value="1"/>
</dbReference>
<dbReference type="PANTHER" id="PTHR24221">
    <property type="entry name" value="ATP-BINDING CASSETTE SUB-FAMILY B"/>
    <property type="match status" value="1"/>
</dbReference>
<dbReference type="InterPro" id="IPR017871">
    <property type="entry name" value="ABC_transporter-like_CS"/>
</dbReference>
<evidence type="ECO:0000256" key="1">
    <source>
        <dbReference type="ARBA" id="ARBA00004651"/>
    </source>
</evidence>
<dbReference type="EMBL" id="BAABDF010000003">
    <property type="protein sequence ID" value="GAA3860321.1"/>
    <property type="molecule type" value="Genomic_DNA"/>
</dbReference>
<protein>
    <submittedName>
        <fullName evidence="10">Type I secretion system permease/ATPase</fullName>
    </submittedName>
</protein>
<dbReference type="SMART" id="SM00382">
    <property type="entry name" value="AAA"/>
    <property type="match status" value="1"/>
</dbReference>
<reference evidence="11" key="1">
    <citation type="journal article" date="2019" name="Int. J. Syst. Evol. Microbiol.">
        <title>The Global Catalogue of Microorganisms (GCM) 10K type strain sequencing project: providing services to taxonomists for standard genome sequencing and annotation.</title>
        <authorList>
            <consortium name="The Broad Institute Genomics Platform"/>
            <consortium name="The Broad Institute Genome Sequencing Center for Infectious Disease"/>
            <person name="Wu L."/>
            <person name="Ma J."/>
        </authorList>
    </citation>
    <scope>NUCLEOTIDE SEQUENCE [LARGE SCALE GENOMIC DNA]</scope>
    <source>
        <strain evidence="11">JCM 17190</strain>
    </source>
</reference>
<dbReference type="PROSITE" id="PS50893">
    <property type="entry name" value="ABC_TRANSPORTER_2"/>
    <property type="match status" value="1"/>
</dbReference>
<feature type="transmembrane region" description="Helical" evidence="7">
    <location>
        <begin position="258"/>
        <end position="276"/>
    </location>
</feature>
<dbReference type="InterPro" id="IPR027417">
    <property type="entry name" value="P-loop_NTPase"/>
</dbReference>
<comment type="subcellular location">
    <subcellularLocation>
        <location evidence="1">Cell membrane</location>
        <topology evidence="1">Multi-pass membrane protein</topology>
    </subcellularLocation>
</comment>
<name>A0ABP7K0N5_9RHOB</name>
<keyword evidence="6 7" id="KW-0472">Membrane</keyword>
<organism evidence="10 11">
    <name type="scientific">Celeribacter arenosi</name>
    <dbReference type="NCBI Taxonomy" id="792649"/>
    <lineage>
        <taxon>Bacteria</taxon>
        <taxon>Pseudomonadati</taxon>
        <taxon>Pseudomonadota</taxon>
        <taxon>Alphaproteobacteria</taxon>
        <taxon>Rhodobacterales</taxon>
        <taxon>Roseobacteraceae</taxon>
        <taxon>Celeribacter</taxon>
    </lineage>
</organism>
<dbReference type="InterPro" id="IPR010128">
    <property type="entry name" value="ATPase_T1SS_PrtD-like"/>
</dbReference>
<feature type="transmembrane region" description="Helical" evidence="7">
    <location>
        <begin position="67"/>
        <end position="86"/>
    </location>
</feature>
<accession>A0ABP7K0N5</accession>
<dbReference type="SUPFAM" id="SSF90123">
    <property type="entry name" value="ABC transporter transmembrane region"/>
    <property type="match status" value="1"/>
</dbReference>
<dbReference type="InterPro" id="IPR003439">
    <property type="entry name" value="ABC_transporter-like_ATP-bd"/>
</dbReference>
<evidence type="ECO:0000256" key="5">
    <source>
        <dbReference type="ARBA" id="ARBA00022989"/>
    </source>
</evidence>
<dbReference type="NCBIfam" id="TIGR01842">
    <property type="entry name" value="type_I_sec_PrtD"/>
    <property type="match status" value="1"/>
</dbReference>
<dbReference type="Proteomes" id="UP001399917">
    <property type="component" value="Unassembled WGS sequence"/>
</dbReference>
<comment type="caution">
    <text evidence="10">The sequence shown here is derived from an EMBL/GenBank/DDBJ whole genome shotgun (WGS) entry which is preliminary data.</text>
</comment>
<sequence length="587" mass="63144">MESGYDPVMSNAENRLGLEELAEVRRRSRGLYWSTAVFSACVNMLMLTGPLFMLQVYDRVLGSGSEATLVALFVIVAFLYLMMGLLDGVRSRVLSRIAARFQTDLEDRVFHASMAQAASEPRQVARVRAMDHLAAIRRFLASPVIAAMFDLPFVPLFLAGIAIFHPYLGMLAFFGGGILVLLTLIHRIAAKRGQETAQQAEAEATGMAARMTSSAEALRALGMQESSYKRWLKSRRTALEKATAGEDVTQSFTAFSRAMRLFLQSAMLALGAYLVLQREVTAGAMIASSILLGRALQPVDTLIGQWQVLQLAQRGWADLGELLGSQRPAAPRTPLPRPAARLSANQVSVVPPGQQQASLRMVSFDLEPGQALGVIGPSGAGKSTLARALTGVWPTTSGAIRLDGAKLDQYDPEALGQHIGYLPQQVTLFDGTIAENIAKLDLNPNAEAVVAAAKKADAHNLILSLPNGYDTHVSSASGLLSGGQLQRIGLARAFFGNPVLVILDEPNSNLDNDGSAALNKAIRRHKEEGGAVLIMAHRPSAIQECDILLMLDGGMRRAFGPRDEVLREIVKNSKQILEGSKQGGGVQ</sequence>
<keyword evidence="5 7" id="KW-1133">Transmembrane helix</keyword>
<gene>
    <name evidence="10" type="ORF">GCM10022404_08980</name>
</gene>
<dbReference type="SUPFAM" id="SSF52540">
    <property type="entry name" value="P-loop containing nucleoside triphosphate hydrolases"/>
    <property type="match status" value="1"/>
</dbReference>
<dbReference type="PANTHER" id="PTHR24221:SF248">
    <property type="entry name" value="ABC TRANSPORTER TRANSMEMBRANE REGION"/>
    <property type="match status" value="1"/>
</dbReference>